<dbReference type="PROSITE" id="PS51384">
    <property type="entry name" value="FAD_FR"/>
    <property type="match status" value="1"/>
</dbReference>
<comment type="cofactor">
    <cofactor evidence="1 6 7">
        <name>FAD</name>
        <dbReference type="ChEBI" id="CHEBI:57692"/>
    </cofactor>
</comment>
<proteinExistence type="inferred from homology"/>
<keyword evidence="11" id="KW-1185">Reference proteome</keyword>
<keyword evidence="4 7" id="KW-0560">Oxidoreductase</keyword>
<dbReference type="Proteomes" id="UP000008068">
    <property type="component" value="Unassembled WGS sequence"/>
</dbReference>
<feature type="transmembrane region" description="Helical" evidence="8">
    <location>
        <begin position="6"/>
        <end position="25"/>
    </location>
</feature>
<feature type="binding site" evidence="6">
    <location>
        <position position="193"/>
    </location>
    <ligand>
        <name>FAD</name>
        <dbReference type="ChEBI" id="CHEBI:57692"/>
    </ligand>
</feature>
<dbReference type="HOGENOM" id="CLU_003827_9_2_1"/>
<evidence type="ECO:0000313" key="11">
    <source>
        <dbReference type="Proteomes" id="UP000008068"/>
    </source>
</evidence>
<feature type="binding site" evidence="6">
    <location>
        <position position="119"/>
    </location>
    <ligand>
        <name>FAD</name>
        <dbReference type="ChEBI" id="CHEBI:57692"/>
    </ligand>
</feature>
<dbReference type="PANTHER" id="PTHR19370">
    <property type="entry name" value="NADH-CYTOCHROME B5 REDUCTASE"/>
    <property type="match status" value="1"/>
</dbReference>
<organism evidence="11">
    <name type="scientific">Caenorhabditis brenneri</name>
    <name type="common">Nematode worm</name>
    <dbReference type="NCBI Taxonomy" id="135651"/>
    <lineage>
        <taxon>Eukaryota</taxon>
        <taxon>Metazoa</taxon>
        <taxon>Ecdysozoa</taxon>
        <taxon>Nematoda</taxon>
        <taxon>Chromadorea</taxon>
        <taxon>Rhabditida</taxon>
        <taxon>Rhabditina</taxon>
        <taxon>Rhabditomorpha</taxon>
        <taxon>Rhabditoidea</taxon>
        <taxon>Rhabditidae</taxon>
        <taxon>Peloderinae</taxon>
        <taxon>Caenorhabditis</taxon>
    </lineage>
</organism>
<feature type="binding site" evidence="6">
    <location>
        <position position="134"/>
    </location>
    <ligand>
        <name>FAD</name>
        <dbReference type="ChEBI" id="CHEBI:57692"/>
    </ligand>
</feature>
<comment type="catalytic activity">
    <reaction evidence="7">
        <text>2 Fe(III)-[cytochrome b5] + NADH = 2 Fe(II)-[cytochrome b5] + NAD(+) + H(+)</text>
        <dbReference type="Rhea" id="RHEA:46680"/>
        <dbReference type="Rhea" id="RHEA-COMP:10438"/>
        <dbReference type="Rhea" id="RHEA-COMP:10439"/>
        <dbReference type="ChEBI" id="CHEBI:15378"/>
        <dbReference type="ChEBI" id="CHEBI:29033"/>
        <dbReference type="ChEBI" id="CHEBI:29034"/>
        <dbReference type="ChEBI" id="CHEBI:57540"/>
        <dbReference type="ChEBI" id="CHEBI:57945"/>
        <dbReference type="EC" id="1.6.2.2"/>
    </reaction>
</comment>
<dbReference type="GO" id="GO:0005739">
    <property type="term" value="C:mitochondrion"/>
    <property type="evidence" value="ECO:0007669"/>
    <property type="project" value="TreeGrafter"/>
</dbReference>
<dbReference type="InterPro" id="IPR008333">
    <property type="entry name" value="Cbr1-like_FAD-bd_dom"/>
</dbReference>
<dbReference type="EC" id="1.6.2.2" evidence="7"/>
<dbReference type="PANTHER" id="PTHR19370:SF185">
    <property type="entry name" value="NADH-CYTOCHROME B5 REDUCTASE"/>
    <property type="match status" value="1"/>
</dbReference>
<feature type="binding site" evidence="6">
    <location>
        <position position="136"/>
    </location>
    <ligand>
        <name>FAD</name>
        <dbReference type="ChEBI" id="CHEBI:57692"/>
    </ligand>
</feature>
<feature type="domain" description="FAD-binding FR-type" evidence="9">
    <location>
        <begin position="48"/>
        <end position="160"/>
    </location>
</feature>
<dbReference type="InParanoid" id="G0MXU5"/>
<evidence type="ECO:0000259" key="9">
    <source>
        <dbReference type="PROSITE" id="PS51384"/>
    </source>
</evidence>
<dbReference type="Gene3D" id="2.40.30.10">
    <property type="entry name" value="Translation factors"/>
    <property type="match status" value="1"/>
</dbReference>
<evidence type="ECO:0000256" key="3">
    <source>
        <dbReference type="ARBA" id="ARBA00022827"/>
    </source>
</evidence>
<dbReference type="GO" id="GO:0071949">
    <property type="term" value="F:FAD binding"/>
    <property type="evidence" value="ECO:0007669"/>
    <property type="project" value="TreeGrafter"/>
</dbReference>
<keyword evidence="8" id="KW-0812">Transmembrane</keyword>
<dbReference type="SUPFAM" id="SSF63380">
    <property type="entry name" value="Riboflavin synthase domain-like"/>
    <property type="match status" value="1"/>
</dbReference>
<evidence type="ECO:0000256" key="4">
    <source>
        <dbReference type="ARBA" id="ARBA00023002"/>
    </source>
</evidence>
<dbReference type="Pfam" id="PF00970">
    <property type="entry name" value="FAD_binding_6"/>
    <property type="match status" value="1"/>
</dbReference>
<evidence type="ECO:0000256" key="1">
    <source>
        <dbReference type="ARBA" id="ARBA00001974"/>
    </source>
</evidence>
<dbReference type="CDD" id="cd06183">
    <property type="entry name" value="cyt_b5_reduct_like"/>
    <property type="match status" value="1"/>
</dbReference>
<dbReference type="PRINTS" id="PR00406">
    <property type="entry name" value="CYTB5RDTASE"/>
</dbReference>
<dbReference type="InterPro" id="IPR017927">
    <property type="entry name" value="FAD-bd_FR_type"/>
</dbReference>
<keyword evidence="5 7" id="KW-0520">NAD</keyword>
<accession>G0MXU5</accession>
<dbReference type="InterPro" id="IPR001834">
    <property type="entry name" value="CBR-like"/>
</dbReference>
<keyword evidence="8" id="KW-0472">Membrane</keyword>
<feature type="binding site" evidence="6">
    <location>
        <position position="100"/>
    </location>
    <ligand>
        <name>FAD</name>
        <dbReference type="ChEBI" id="CHEBI:57692"/>
    </ligand>
</feature>
<reference evidence="11" key="1">
    <citation type="submission" date="2011-07" db="EMBL/GenBank/DDBJ databases">
        <authorList>
            <consortium name="Caenorhabditis brenneri Sequencing and Analysis Consortium"/>
            <person name="Wilson R.K."/>
        </authorList>
    </citation>
    <scope>NUCLEOTIDE SEQUENCE [LARGE SCALE GENOMIC DNA]</scope>
    <source>
        <strain evidence="11">PB2801</strain>
    </source>
</reference>
<dbReference type="InterPro" id="IPR017938">
    <property type="entry name" value="Riboflavin_synthase-like_b-brl"/>
</dbReference>
<keyword evidence="3 6" id="KW-0274">FAD</keyword>
<dbReference type="Pfam" id="PF00175">
    <property type="entry name" value="NAD_binding_1"/>
    <property type="match status" value="1"/>
</dbReference>
<evidence type="ECO:0000256" key="2">
    <source>
        <dbReference type="ARBA" id="ARBA00022630"/>
    </source>
</evidence>
<dbReference type="EMBL" id="GL379819">
    <property type="protein sequence ID" value="EGT47001.1"/>
    <property type="molecule type" value="Genomic_DNA"/>
</dbReference>
<dbReference type="STRING" id="135651.G0MXU5"/>
<dbReference type="SUPFAM" id="SSF52343">
    <property type="entry name" value="Ferredoxin reductase-like, C-terminal NADP-linked domain"/>
    <property type="match status" value="1"/>
</dbReference>
<dbReference type="GO" id="GO:0090524">
    <property type="term" value="F:cytochrome-b5 reductase activity, acting on NADH"/>
    <property type="evidence" value="ECO:0007669"/>
    <property type="project" value="UniProtKB-EC"/>
</dbReference>
<keyword evidence="8" id="KW-1133">Transmembrane helix</keyword>
<feature type="binding site" evidence="6">
    <location>
        <position position="102"/>
    </location>
    <ligand>
        <name>FAD</name>
        <dbReference type="ChEBI" id="CHEBI:57692"/>
    </ligand>
</feature>
<dbReference type="FunFam" id="2.40.30.10:FF:000021">
    <property type="entry name" value="NADH-cytochrome b5 reductase"/>
    <property type="match status" value="1"/>
</dbReference>
<sequence>MVENNTLIITGGVVVVSSIAIYFYLRATKTCPFSLCKKTAKVTLVDDSAKYPLPLIEKFEVSHDTRKFRFGLPTNNHILGLPIGQHVYLSATIDGKLIVRPYTPVSSDEDKGFVDLMVKVYFKNTNEKFPDGGKMSQHLESLKIGDTINFRGPQGNIVYKGHGLFSLRADKKSEPKIRDFKFLSMIAGGTGITPMLQVIAAILRDPTDATQIRLLFANQTEDDILCRKELDDLEEKHPNRFRVWYTVDRPPAIWKYSSGFINDNMIKACYEFLISPVISISGELVPTRRKICRSYVRTSTNDQFCLHSKS</sequence>
<name>G0MXU5_CAEBE</name>
<dbReference type="InterPro" id="IPR039261">
    <property type="entry name" value="FNR_nucleotide-bd"/>
</dbReference>
<evidence type="ECO:0000256" key="6">
    <source>
        <dbReference type="PIRSR" id="PIRSR601834-1"/>
    </source>
</evidence>
<dbReference type="InterPro" id="IPR001433">
    <property type="entry name" value="OxRdtase_FAD/NAD-bd"/>
</dbReference>
<keyword evidence="2 6" id="KW-0285">Flavoprotein</keyword>
<evidence type="ECO:0000256" key="7">
    <source>
        <dbReference type="RuleBase" id="RU361226"/>
    </source>
</evidence>
<protein>
    <recommendedName>
        <fullName evidence="7">NADH-cytochrome b5 reductase</fullName>
        <ecNumber evidence="7">1.6.2.2</ecNumber>
    </recommendedName>
</protein>
<dbReference type="AlphaFoldDB" id="G0MXU5"/>
<evidence type="ECO:0000256" key="5">
    <source>
        <dbReference type="ARBA" id="ARBA00023027"/>
    </source>
</evidence>
<dbReference type="OMA" id="KGRFSYK"/>
<comment type="similarity">
    <text evidence="7">Belongs to the flavoprotein pyridine nucleotide cytochrome reductase family.</text>
</comment>
<feature type="binding site" evidence="6">
    <location>
        <position position="101"/>
    </location>
    <ligand>
        <name>FAD</name>
        <dbReference type="ChEBI" id="CHEBI:57692"/>
    </ligand>
</feature>
<evidence type="ECO:0000256" key="8">
    <source>
        <dbReference type="SAM" id="Phobius"/>
    </source>
</evidence>
<dbReference type="OrthoDB" id="432685at2759"/>
<dbReference type="FunCoup" id="G0MXU5">
    <property type="interactions" value="2514"/>
</dbReference>
<dbReference type="eggNOG" id="KOG0534">
    <property type="taxonomic scope" value="Eukaryota"/>
</dbReference>
<feature type="binding site" evidence="6">
    <location>
        <position position="135"/>
    </location>
    <ligand>
        <name>FAD</name>
        <dbReference type="ChEBI" id="CHEBI:57692"/>
    </ligand>
</feature>
<evidence type="ECO:0000313" key="10">
    <source>
        <dbReference type="EMBL" id="EGT47001.1"/>
    </source>
</evidence>
<dbReference type="PRINTS" id="PR00371">
    <property type="entry name" value="FPNCR"/>
</dbReference>
<dbReference type="Gene3D" id="3.40.50.80">
    <property type="entry name" value="Nucleotide-binding domain of ferredoxin-NADP reductase (FNR) module"/>
    <property type="match status" value="1"/>
</dbReference>
<feature type="binding site" evidence="6">
    <location>
        <position position="122"/>
    </location>
    <ligand>
        <name>FAD</name>
        <dbReference type="ChEBI" id="CHEBI:57692"/>
    </ligand>
</feature>
<gene>
    <name evidence="10" type="ORF">CAEBREN_22150</name>
</gene>
<dbReference type="InterPro" id="IPR001709">
    <property type="entry name" value="Flavoprot_Pyr_Nucl_cyt_Rdtase"/>
</dbReference>